<comment type="caution">
    <text evidence="1">The sequence shown here is derived from an EMBL/GenBank/DDBJ whole genome shotgun (WGS) entry which is preliminary data.</text>
</comment>
<keyword evidence="2" id="KW-1185">Reference proteome</keyword>
<accession>A0A5B7GWT3</accession>
<dbReference type="AlphaFoldDB" id="A0A5B7GWT3"/>
<name>A0A5B7GWT3_PORTR</name>
<protein>
    <submittedName>
        <fullName evidence="1">Uncharacterized protein</fullName>
    </submittedName>
</protein>
<dbReference type="Proteomes" id="UP000324222">
    <property type="component" value="Unassembled WGS sequence"/>
</dbReference>
<reference evidence="1 2" key="1">
    <citation type="submission" date="2019-05" db="EMBL/GenBank/DDBJ databases">
        <title>Another draft genome of Portunus trituberculatus and its Hox gene families provides insights of decapod evolution.</title>
        <authorList>
            <person name="Jeong J.-H."/>
            <person name="Song I."/>
            <person name="Kim S."/>
            <person name="Choi T."/>
            <person name="Kim D."/>
            <person name="Ryu S."/>
            <person name="Kim W."/>
        </authorList>
    </citation>
    <scope>NUCLEOTIDE SEQUENCE [LARGE SCALE GENOMIC DNA]</scope>
    <source>
        <tissue evidence="1">Muscle</tissue>
    </source>
</reference>
<evidence type="ECO:0000313" key="2">
    <source>
        <dbReference type="Proteomes" id="UP000324222"/>
    </source>
</evidence>
<organism evidence="1 2">
    <name type="scientific">Portunus trituberculatus</name>
    <name type="common">Swimming crab</name>
    <name type="synonym">Neptunus trituberculatus</name>
    <dbReference type="NCBI Taxonomy" id="210409"/>
    <lineage>
        <taxon>Eukaryota</taxon>
        <taxon>Metazoa</taxon>
        <taxon>Ecdysozoa</taxon>
        <taxon>Arthropoda</taxon>
        <taxon>Crustacea</taxon>
        <taxon>Multicrustacea</taxon>
        <taxon>Malacostraca</taxon>
        <taxon>Eumalacostraca</taxon>
        <taxon>Eucarida</taxon>
        <taxon>Decapoda</taxon>
        <taxon>Pleocyemata</taxon>
        <taxon>Brachyura</taxon>
        <taxon>Eubrachyura</taxon>
        <taxon>Portunoidea</taxon>
        <taxon>Portunidae</taxon>
        <taxon>Portuninae</taxon>
        <taxon>Portunus</taxon>
    </lineage>
</organism>
<gene>
    <name evidence="1" type="ORF">E2C01_057440</name>
</gene>
<proteinExistence type="predicted"/>
<evidence type="ECO:0000313" key="1">
    <source>
        <dbReference type="EMBL" id="MPC63342.1"/>
    </source>
</evidence>
<dbReference type="EMBL" id="VSRR010020686">
    <property type="protein sequence ID" value="MPC63342.1"/>
    <property type="molecule type" value="Genomic_DNA"/>
</dbReference>
<sequence>MYCSHDSEAMYLKLTGAVLQGDSPASESLTVVPHDSKPFGHIQKGLGFSPRQFPKAAESTSLVFKTVPPYSKLEILPIHH</sequence>